<comment type="caution">
    <text evidence="1">The sequence shown here is derived from an EMBL/GenBank/DDBJ whole genome shotgun (WGS) entry which is preliminary data.</text>
</comment>
<dbReference type="InterPro" id="IPR029058">
    <property type="entry name" value="AB_hydrolase_fold"/>
</dbReference>
<dbReference type="Proteomes" id="UP000020825">
    <property type="component" value="Unassembled WGS sequence"/>
</dbReference>
<name>X8CSY6_MYCIT</name>
<gene>
    <name evidence="1" type="ORF">I550_1716</name>
</gene>
<dbReference type="EMBL" id="JAOG01000001">
    <property type="protein sequence ID" value="EUA58573.1"/>
    <property type="molecule type" value="Genomic_DNA"/>
</dbReference>
<keyword evidence="1" id="KW-0378">Hydrolase</keyword>
<dbReference type="GO" id="GO:0016787">
    <property type="term" value="F:hydrolase activity"/>
    <property type="evidence" value="ECO:0007669"/>
    <property type="project" value="UniProtKB-KW"/>
</dbReference>
<sequence length="76" mass="8102">MDIEYTDSGTGSTILFVHGVYVTGAVWNDVVAELGEGCRCIAPTWPLGAHSTPPAAPTWALRRQRGASSTSWKPSI</sequence>
<protein>
    <submittedName>
        <fullName evidence="1">Alpha/beta hydrolase family protein</fullName>
    </submittedName>
</protein>
<reference evidence="1 2" key="1">
    <citation type="submission" date="2013-12" db="EMBL/GenBank/DDBJ databases">
        <authorList>
            <person name="Zelazny A."/>
            <person name="Olivier K."/>
            <person name="Holland S."/>
            <person name="Lenaerts A."/>
            <person name="Ordway D."/>
            <person name="DeGroote M.A."/>
            <person name="Parker T."/>
            <person name="Sizemore C."/>
            <person name="Tallon L.J."/>
            <person name="Sadzewicz L.K."/>
            <person name="Sengamalay N."/>
            <person name="Fraser C.M."/>
            <person name="Hine E."/>
            <person name="Shefchek K.A."/>
            <person name="Das S.P."/>
            <person name="Tettelin H."/>
        </authorList>
    </citation>
    <scope>NUCLEOTIDE SEQUENCE [LARGE SCALE GENOMIC DNA]</scope>
    <source>
        <strain evidence="1 2">1956</strain>
    </source>
</reference>
<organism evidence="1 2">
    <name type="scientific">Mycobacterium intracellulare 1956</name>
    <dbReference type="NCBI Taxonomy" id="1299331"/>
    <lineage>
        <taxon>Bacteria</taxon>
        <taxon>Bacillati</taxon>
        <taxon>Actinomycetota</taxon>
        <taxon>Actinomycetes</taxon>
        <taxon>Mycobacteriales</taxon>
        <taxon>Mycobacteriaceae</taxon>
        <taxon>Mycobacterium</taxon>
        <taxon>Mycobacterium avium complex (MAC)</taxon>
    </lineage>
</organism>
<dbReference type="Gene3D" id="3.40.50.1820">
    <property type="entry name" value="alpha/beta hydrolase"/>
    <property type="match status" value="1"/>
</dbReference>
<dbReference type="SUPFAM" id="SSF53474">
    <property type="entry name" value="alpha/beta-Hydrolases"/>
    <property type="match status" value="1"/>
</dbReference>
<dbReference type="AlphaFoldDB" id="X8CSY6"/>
<accession>X8CSY6</accession>
<dbReference type="PATRIC" id="fig|1299331.3.peg.1664"/>
<evidence type="ECO:0000313" key="1">
    <source>
        <dbReference type="EMBL" id="EUA58573.1"/>
    </source>
</evidence>
<evidence type="ECO:0000313" key="2">
    <source>
        <dbReference type="Proteomes" id="UP000020825"/>
    </source>
</evidence>
<proteinExistence type="predicted"/>